<keyword evidence="5" id="KW-1185">Reference proteome</keyword>
<dbReference type="STRING" id="33528.ENSGAFP00000026092"/>
<dbReference type="Pfam" id="PF00583">
    <property type="entry name" value="Acetyltransf_1"/>
    <property type="match status" value="1"/>
</dbReference>
<evidence type="ECO:0000313" key="4">
    <source>
        <dbReference type="EMBL" id="PWA29706.1"/>
    </source>
</evidence>
<accession>A0A315W2C0</accession>
<keyword evidence="2" id="KW-0472">Membrane</keyword>
<dbReference type="AlphaFoldDB" id="A0A315W2C0"/>
<protein>
    <recommendedName>
        <fullName evidence="3">N-acetyltransferase domain-containing protein</fullName>
    </recommendedName>
</protein>
<proteinExistence type="predicted"/>
<dbReference type="InterPro" id="IPR050769">
    <property type="entry name" value="NAT_camello-type"/>
</dbReference>
<feature type="transmembrane region" description="Helical" evidence="2">
    <location>
        <begin position="257"/>
        <end position="287"/>
    </location>
</feature>
<dbReference type="CDD" id="cd04301">
    <property type="entry name" value="NAT_SF"/>
    <property type="match status" value="1"/>
</dbReference>
<feature type="transmembrane region" description="Helical" evidence="2">
    <location>
        <begin position="44"/>
        <end position="72"/>
    </location>
</feature>
<name>A0A315W2C0_GAMAF</name>
<comment type="caution">
    <text evidence="4">The sequence shown here is derived from an EMBL/GenBank/DDBJ whole genome shotgun (WGS) entry which is preliminary data.</text>
</comment>
<dbReference type="InterPro" id="IPR000182">
    <property type="entry name" value="GNAT_dom"/>
</dbReference>
<reference evidence="4 5" key="1">
    <citation type="journal article" date="2018" name="G3 (Bethesda)">
        <title>A High-Quality Reference Genome for the Invasive Mosquitofish Gambusia affinis Using a Chicago Library.</title>
        <authorList>
            <person name="Hoffberg S.L."/>
            <person name="Troendle N.J."/>
            <person name="Glenn T.C."/>
            <person name="Mahmud O."/>
            <person name="Louha S."/>
            <person name="Chalopin D."/>
            <person name="Bennetzen J.L."/>
            <person name="Mauricio R."/>
        </authorList>
    </citation>
    <scope>NUCLEOTIDE SEQUENCE [LARGE SCALE GENOMIC DNA]</scope>
    <source>
        <strain evidence="4">NE01/NJP1002.9</strain>
        <tissue evidence="4">Muscle</tissue>
    </source>
</reference>
<dbReference type="Gene3D" id="3.40.630.30">
    <property type="match status" value="1"/>
</dbReference>
<evidence type="ECO:0000259" key="3">
    <source>
        <dbReference type="PROSITE" id="PS51186"/>
    </source>
</evidence>
<evidence type="ECO:0000256" key="1">
    <source>
        <dbReference type="ARBA" id="ARBA00022679"/>
    </source>
</evidence>
<dbReference type="InterPro" id="IPR016181">
    <property type="entry name" value="Acyl_CoA_acyltransferase"/>
</dbReference>
<dbReference type="EMBL" id="NHOQ01000541">
    <property type="protein sequence ID" value="PWA29706.1"/>
    <property type="molecule type" value="Genomic_DNA"/>
</dbReference>
<dbReference type="SUPFAM" id="SSF55729">
    <property type="entry name" value="Acyl-CoA N-acyltransferases (Nat)"/>
    <property type="match status" value="1"/>
</dbReference>
<dbReference type="PANTHER" id="PTHR13947">
    <property type="entry name" value="GNAT FAMILY N-ACETYLTRANSFERASE"/>
    <property type="match status" value="1"/>
</dbReference>
<evidence type="ECO:0000313" key="5">
    <source>
        <dbReference type="Proteomes" id="UP000250572"/>
    </source>
</evidence>
<evidence type="ECO:0000256" key="2">
    <source>
        <dbReference type="SAM" id="Phobius"/>
    </source>
</evidence>
<dbReference type="PROSITE" id="PS51186">
    <property type="entry name" value="GNAT"/>
    <property type="match status" value="1"/>
</dbReference>
<feature type="domain" description="N-acetyltransferase" evidence="3">
    <location>
        <begin position="62"/>
        <end position="211"/>
    </location>
</feature>
<keyword evidence="2" id="KW-0812">Transmembrane</keyword>
<dbReference type="Proteomes" id="UP000250572">
    <property type="component" value="Unassembled WGS sequence"/>
</dbReference>
<gene>
    <name evidence="4" type="ORF">CCH79_00007834</name>
</gene>
<sequence length="383" mass="43015">MANIQIRKYRDEDSETVKELFTSGMNEHLPSSFVHVLKQPLTQMFLMVTFCALITSSQSFLLPVLAVTLLLAGVRQMIVYMFNGYIDASLKNDLKDIGGTYLRKNNSCFWVAESDGQVVGTVACLPAENMPEFLELKRMSVRRSHRGKGIAKALCRTVADFTRERGFPAVILYTSMVATDAQKLYEHMGYKKMRQFPIPEFFAKIINFTLIEAMANIQIRKYQDEDAEVVKELFTLGMSEHVPSSFTHVLKQPLTQMFLMVTFCALITSSKSFLLPVLAVTLVLAAVRQMTDAQKLYEHMGYTKMREFVVPEFTAKIVNFTLPAESGINSDAAGRIRPSPLFLLIRLGADMQALGPSDCVWAYAASLPQKPVQTLTVQCKPLS</sequence>
<keyword evidence="2" id="KW-1133">Transmembrane helix</keyword>
<organism evidence="4 5">
    <name type="scientific">Gambusia affinis</name>
    <name type="common">Western mosquitofish</name>
    <name type="synonym">Heterandria affinis</name>
    <dbReference type="NCBI Taxonomy" id="33528"/>
    <lineage>
        <taxon>Eukaryota</taxon>
        <taxon>Metazoa</taxon>
        <taxon>Chordata</taxon>
        <taxon>Craniata</taxon>
        <taxon>Vertebrata</taxon>
        <taxon>Euteleostomi</taxon>
        <taxon>Actinopterygii</taxon>
        <taxon>Neopterygii</taxon>
        <taxon>Teleostei</taxon>
        <taxon>Neoteleostei</taxon>
        <taxon>Acanthomorphata</taxon>
        <taxon>Ovalentaria</taxon>
        <taxon>Atherinomorphae</taxon>
        <taxon>Cyprinodontiformes</taxon>
        <taxon>Poeciliidae</taxon>
        <taxon>Poeciliinae</taxon>
        <taxon>Gambusia</taxon>
    </lineage>
</organism>
<dbReference type="GO" id="GO:0008080">
    <property type="term" value="F:N-acetyltransferase activity"/>
    <property type="evidence" value="ECO:0007669"/>
    <property type="project" value="InterPro"/>
</dbReference>
<dbReference type="PANTHER" id="PTHR13947:SF60">
    <property type="entry name" value="N-ACETYLTRANSFERASE DOMAIN-CONTAINING PROTEIN"/>
    <property type="match status" value="1"/>
</dbReference>
<keyword evidence="1" id="KW-0808">Transferase</keyword>